<name>A0A834HB57_RHOSS</name>
<proteinExistence type="inferred from homology"/>
<organism evidence="7 8">
    <name type="scientific">Rhododendron simsii</name>
    <name type="common">Sims's rhododendron</name>
    <dbReference type="NCBI Taxonomy" id="118357"/>
    <lineage>
        <taxon>Eukaryota</taxon>
        <taxon>Viridiplantae</taxon>
        <taxon>Streptophyta</taxon>
        <taxon>Embryophyta</taxon>
        <taxon>Tracheophyta</taxon>
        <taxon>Spermatophyta</taxon>
        <taxon>Magnoliopsida</taxon>
        <taxon>eudicotyledons</taxon>
        <taxon>Gunneridae</taxon>
        <taxon>Pentapetalae</taxon>
        <taxon>asterids</taxon>
        <taxon>Ericales</taxon>
        <taxon>Ericaceae</taxon>
        <taxon>Ericoideae</taxon>
        <taxon>Rhodoreae</taxon>
        <taxon>Rhododendron</taxon>
    </lineage>
</organism>
<dbReference type="EMBL" id="WJXA01000002">
    <property type="protein sequence ID" value="KAF7149883.1"/>
    <property type="molecule type" value="Genomic_DNA"/>
</dbReference>
<feature type="domain" description="Strictosidine synthase conserved region" evidence="6">
    <location>
        <begin position="148"/>
        <end position="206"/>
    </location>
</feature>
<dbReference type="AlphaFoldDB" id="A0A834HB57"/>
<comment type="caution">
    <text evidence="7">The sequence shown here is derived from an EMBL/GenBank/DDBJ whole genome shotgun (WGS) entry which is preliminary data.</text>
</comment>
<accession>A0A834HB57</accession>
<evidence type="ECO:0000259" key="6">
    <source>
        <dbReference type="Pfam" id="PF03088"/>
    </source>
</evidence>
<evidence type="ECO:0000256" key="3">
    <source>
        <dbReference type="ARBA" id="ARBA00022554"/>
    </source>
</evidence>
<dbReference type="GO" id="GO:0012505">
    <property type="term" value="C:endomembrane system"/>
    <property type="evidence" value="ECO:0007669"/>
    <property type="project" value="TreeGrafter"/>
</dbReference>
<dbReference type="InterPro" id="IPR011042">
    <property type="entry name" value="6-blade_b-propeller_TolB-like"/>
</dbReference>
<dbReference type="OrthoDB" id="5307922at2759"/>
<comment type="subcellular location">
    <subcellularLocation>
        <location evidence="1">Vacuole</location>
    </subcellularLocation>
</comment>
<evidence type="ECO:0000256" key="2">
    <source>
        <dbReference type="ARBA" id="ARBA00009191"/>
    </source>
</evidence>
<evidence type="ECO:0000256" key="4">
    <source>
        <dbReference type="ARBA" id="ARBA00023180"/>
    </source>
</evidence>
<dbReference type="Pfam" id="PF03088">
    <property type="entry name" value="Str_synth"/>
    <property type="match status" value="1"/>
</dbReference>
<evidence type="ECO:0000256" key="5">
    <source>
        <dbReference type="SAM" id="SignalP"/>
    </source>
</evidence>
<keyword evidence="4" id="KW-0325">Glycoprotein</keyword>
<evidence type="ECO:0000256" key="1">
    <source>
        <dbReference type="ARBA" id="ARBA00004116"/>
    </source>
</evidence>
<reference evidence="7" key="1">
    <citation type="submission" date="2019-11" db="EMBL/GenBank/DDBJ databases">
        <authorList>
            <person name="Liu Y."/>
            <person name="Hou J."/>
            <person name="Li T.-Q."/>
            <person name="Guan C.-H."/>
            <person name="Wu X."/>
            <person name="Wu H.-Z."/>
            <person name="Ling F."/>
            <person name="Zhang R."/>
            <person name="Shi X.-G."/>
            <person name="Ren J.-P."/>
            <person name="Chen E.-F."/>
            <person name="Sun J.-M."/>
        </authorList>
    </citation>
    <scope>NUCLEOTIDE SEQUENCE</scope>
    <source>
        <strain evidence="7">Adult_tree_wgs_1</strain>
        <tissue evidence="7">Leaves</tissue>
    </source>
</reference>
<dbReference type="GO" id="GO:0005773">
    <property type="term" value="C:vacuole"/>
    <property type="evidence" value="ECO:0007669"/>
    <property type="project" value="UniProtKB-SubCell"/>
</dbReference>
<feature type="chain" id="PRO_5032371225" description="Strictosidine synthase conserved region domain-containing protein" evidence="5">
    <location>
        <begin position="23"/>
        <end position="318"/>
    </location>
</feature>
<gene>
    <name evidence="7" type="ORF">RHSIM_Rhsim02G0069200</name>
</gene>
<dbReference type="PANTHER" id="PTHR10426:SF136">
    <property type="entry name" value="PROTEIN STRICTOSIDINE SYNTHASE-LIKE 9-LIKE"/>
    <property type="match status" value="1"/>
</dbReference>
<dbReference type="PANTHER" id="PTHR10426">
    <property type="entry name" value="STRICTOSIDINE SYNTHASE-RELATED"/>
    <property type="match status" value="1"/>
</dbReference>
<dbReference type="Proteomes" id="UP000626092">
    <property type="component" value="Unassembled WGS sequence"/>
</dbReference>
<keyword evidence="5" id="KW-0732">Signal</keyword>
<feature type="signal peptide" evidence="5">
    <location>
        <begin position="1"/>
        <end position="22"/>
    </location>
</feature>
<dbReference type="GO" id="GO:0016787">
    <property type="term" value="F:hydrolase activity"/>
    <property type="evidence" value="ECO:0007669"/>
    <property type="project" value="TreeGrafter"/>
</dbReference>
<dbReference type="Gene3D" id="2.120.10.30">
    <property type="entry name" value="TolB, C-terminal domain"/>
    <property type="match status" value="1"/>
</dbReference>
<dbReference type="InterPro" id="IPR018119">
    <property type="entry name" value="Strictosidine_synth_cons-reg"/>
</dbReference>
<keyword evidence="8" id="KW-1185">Reference proteome</keyword>
<dbReference type="SUPFAM" id="SSF63829">
    <property type="entry name" value="Calcium-dependent phosphotriesterase"/>
    <property type="match status" value="1"/>
</dbReference>
<protein>
    <recommendedName>
        <fullName evidence="6">Strictosidine synthase conserved region domain-containing protein</fullName>
    </recommendedName>
</protein>
<keyword evidence="3" id="KW-0926">Vacuole</keyword>
<comment type="similarity">
    <text evidence="2">Belongs to the strictosidine synthase family.</text>
</comment>
<evidence type="ECO:0000313" key="8">
    <source>
        <dbReference type="Proteomes" id="UP000626092"/>
    </source>
</evidence>
<sequence>MANLNIVLMFFCSLLLVVVVSGNTYPFFSKIQLPPGVTGPESAAFDAAGGGPYVSVTDGRVLKWDSTLNVFVEFAYTAPNRNKQLCDGTTDPNMGPICGRPLGLSFYYATGFLYIVDAYFGFLVVGPQGGLALQLATSAEGVPFKFTDGVDVDQKSGLVFFTHASEAFNLWNATQPGFKPDSTGRLLKYDPVTKQVIVLLRGLAGAEYVGKRIQKFWLTGVKANTAEILINLPGNPSKIKRSETEGEYWVALNVISQQPILFTEPQGLRINGLGKLLGTLPLVKGYFNASIAVVQEQNSALYIGSRDTDFLGVFKKGP</sequence>
<evidence type="ECO:0000313" key="7">
    <source>
        <dbReference type="EMBL" id="KAF7149883.1"/>
    </source>
</evidence>